<gene>
    <name evidence="2" type="primary">Aste57867_20503</name>
    <name evidence="1" type="ORF">As57867_020437</name>
    <name evidence="2" type="ORF">ASTE57867_20503</name>
</gene>
<accession>A0A485LF85</accession>
<evidence type="ECO:0000313" key="1">
    <source>
        <dbReference type="EMBL" id="KAF0687800.1"/>
    </source>
</evidence>
<evidence type="ECO:0000313" key="3">
    <source>
        <dbReference type="Proteomes" id="UP000332933"/>
    </source>
</evidence>
<dbReference type="EMBL" id="CAADRA010006873">
    <property type="protein sequence ID" value="VFT97188.1"/>
    <property type="molecule type" value="Genomic_DNA"/>
</dbReference>
<dbReference type="EMBL" id="VJMH01006848">
    <property type="protein sequence ID" value="KAF0687800.1"/>
    <property type="molecule type" value="Genomic_DNA"/>
</dbReference>
<keyword evidence="3" id="KW-1185">Reference proteome</keyword>
<organism evidence="2 3">
    <name type="scientific">Aphanomyces stellatus</name>
    <dbReference type="NCBI Taxonomy" id="120398"/>
    <lineage>
        <taxon>Eukaryota</taxon>
        <taxon>Sar</taxon>
        <taxon>Stramenopiles</taxon>
        <taxon>Oomycota</taxon>
        <taxon>Saprolegniomycetes</taxon>
        <taxon>Saprolegniales</taxon>
        <taxon>Verrucalvaceae</taxon>
        <taxon>Aphanomyces</taxon>
    </lineage>
</organism>
<evidence type="ECO:0000313" key="2">
    <source>
        <dbReference type="EMBL" id="VFT97188.1"/>
    </source>
</evidence>
<sequence length="306" mass="34759">MAGHEMRGLWVRDCRKFQGGKAFRARAMIHRNHKWLQTLQQWVAASVVPMPLSRGSVPWLHSTLLADPRAREVGYRWITDRVYHTATPASTNGNMADHMHMELVTSDTGSSLYIVGVERMYQTTFFGHFQDVANCIWDASIQHVHSDTSCVTTITPFSDDHTILYSRLHDTRLGTSMCVLTRRYDEPNRVVLATALLANDECFPLQPAELRPHGVAWTLVQRITDNVTLFRSESTQFAPRTTDGPMTLERNAAMCDVAVHPTTASITVARIQESLVRNFVARRQFMDKDINDRLELRHDAAHTSTN</sequence>
<proteinExistence type="predicted"/>
<dbReference type="AlphaFoldDB" id="A0A485LF85"/>
<protein>
    <submittedName>
        <fullName evidence="2">Aste57867_20503 protein</fullName>
    </submittedName>
</protein>
<dbReference type="Proteomes" id="UP000332933">
    <property type="component" value="Unassembled WGS sequence"/>
</dbReference>
<reference evidence="2 3" key="1">
    <citation type="submission" date="2019-03" db="EMBL/GenBank/DDBJ databases">
        <authorList>
            <person name="Gaulin E."/>
            <person name="Dumas B."/>
        </authorList>
    </citation>
    <scope>NUCLEOTIDE SEQUENCE [LARGE SCALE GENOMIC DNA]</scope>
    <source>
        <strain evidence="2">CBS 568.67</strain>
    </source>
</reference>
<reference evidence="1" key="2">
    <citation type="submission" date="2019-06" db="EMBL/GenBank/DDBJ databases">
        <title>Genomics analysis of Aphanomyces spp. identifies a new class of oomycete effector associated with host adaptation.</title>
        <authorList>
            <person name="Gaulin E."/>
        </authorList>
    </citation>
    <scope>NUCLEOTIDE SEQUENCE</scope>
    <source>
        <strain evidence="1">CBS 578.67</strain>
    </source>
</reference>
<name>A0A485LF85_9STRA</name>